<evidence type="ECO:0000256" key="7">
    <source>
        <dbReference type="PIRSR" id="PIRSR600821-52"/>
    </source>
</evidence>
<dbReference type="InterPro" id="IPR000821">
    <property type="entry name" value="Ala_racemase"/>
</dbReference>
<proteinExistence type="inferred from homology"/>
<dbReference type="GO" id="GO:0030170">
    <property type="term" value="F:pyridoxal phosphate binding"/>
    <property type="evidence" value="ECO:0007669"/>
    <property type="project" value="UniProtKB-UniRule"/>
</dbReference>
<sequence>MVTANLRDAQVEVNLAAIRHNVAAQRQAMPAGNRIFGVVKANAYGHGAVAVAQDLSSAGIDGFCVAALDEGLELRQAGLTELILVLGITPVQYAGTAAENDISLTVGDVDWLKAYQQLAHAVSIPKPLKIHLGFDTGMGRIGFTEPALLKEALELLKDPVFEFEGCFTHFATADEANDAYFKQQIARWHELLAVLPTLPPYVHMANSATGLWHPDQITGNTVRMGISMYGLNPSGTVLPATLDLQPALAVTARLTFVKQLKAGRSVSYGATYTAKQDEWIGTIPVGYADGYTRQLSGYQVLINGQRCDLVGRVCMDQMMVRLPQELPVGTKVTLLGRDGNDEITATELAEKTGIINYEILTSLSPRLKRIYKS</sequence>
<comment type="function">
    <text evidence="5">Catalyzes the interconversion of L-alanine and D-alanine. May also act on other amino acids.</text>
</comment>
<keyword evidence="10" id="KW-1185">Reference proteome</keyword>
<dbReference type="EC" id="5.1.1.1" evidence="5"/>
<comment type="pathway">
    <text evidence="5">Amino-acid biosynthesis; D-alanine biosynthesis; D-alanine from L-alanine: step 1/1.</text>
</comment>
<dbReference type="InterPro" id="IPR020622">
    <property type="entry name" value="Ala_racemase_pyridoxalP-BS"/>
</dbReference>
<dbReference type="PATRIC" id="fig|1423749.3.peg.1048"/>
<dbReference type="SUPFAM" id="SSF50621">
    <property type="entry name" value="Alanine racemase C-terminal domain-like"/>
    <property type="match status" value="1"/>
</dbReference>
<dbReference type="FunFam" id="2.40.37.10:FF:000006">
    <property type="entry name" value="Alanine racemase"/>
    <property type="match status" value="1"/>
</dbReference>
<feature type="active site" description="Proton acceptor; specific for D-alanine" evidence="5">
    <location>
        <position position="40"/>
    </location>
</feature>
<dbReference type="GO" id="GO:0030632">
    <property type="term" value="P:D-alanine biosynthetic process"/>
    <property type="evidence" value="ECO:0007669"/>
    <property type="project" value="UniProtKB-UniRule"/>
</dbReference>
<dbReference type="Gene3D" id="2.40.37.10">
    <property type="entry name" value="Lyase, Ornithine Decarboxylase, Chain A, domain 1"/>
    <property type="match status" value="1"/>
</dbReference>
<dbReference type="EMBL" id="AZFN01000027">
    <property type="protein sequence ID" value="KRM00750.1"/>
    <property type="molecule type" value="Genomic_DNA"/>
</dbReference>
<feature type="binding site" evidence="5 7">
    <location>
        <position position="140"/>
    </location>
    <ligand>
        <name>substrate</name>
    </ligand>
</feature>
<dbReference type="PRINTS" id="PR00992">
    <property type="entry name" value="ALARACEMASE"/>
</dbReference>
<dbReference type="InterPro" id="IPR009006">
    <property type="entry name" value="Ala_racemase/Decarboxylase_C"/>
</dbReference>
<dbReference type="CDD" id="cd00430">
    <property type="entry name" value="PLPDE_III_AR"/>
    <property type="match status" value="1"/>
</dbReference>
<evidence type="ECO:0000259" key="8">
    <source>
        <dbReference type="SMART" id="SM01005"/>
    </source>
</evidence>
<dbReference type="InterPro" id="IPR029066">
    <property type="entry name" value="PLP-binding_barrel"/>
</dbReference>
<feature type="active site" description="Proton acceptor; specific for L-alanine" evidence="5">
    <location>
        <position position="268"/>
    </location>
</feature>
<dbReference type="SMART" id="SM01005">
    <property type="entry name" value="Ala_racemase_C"/>
    <property type="match status" value="1"/>
</dbReference>
<dbReference type="GO" id="GO:0005829">
    <property type="term" value="C:cytosol"/>
    <property type="evidence" value="ECO:0007669"/>
    <property type="project" value="TreeGrafter"/>
</dbReference>
<dbReference type="GO" id="GO:0008784">
    <property type="term" value="F:alanine racemase activity"/>
    <property type="evidence" value="ECO:0007669"/>
    <property type="project" value="UniProtKB-UniRule"/>
</dbReference>
<keyword evidence="3 5" id="KW-0663">Pyridoxal phosphate</keyword>
<dbReference type="Pfam" id="PF00842">
    <property type="entry name" value="Ala_racemase_C"/>
    <property type="match status" value="1"/>
</dbReference>
<comment type="cofactor">
    <cofactor evidence="2 5 6">
        <name>pyridoxal 5'-phosphate</name>
        <dbReference type="ChEBI" id="CHEBI:597326"/>
    </cofactor>
</comment>
<comment type="similarity">
    <text evidence="5">Belongs to the alanine racemase family.</text>
</comment>
<evidence type="ECO:0000313" key="9">
    <source>
        <dbReference type="EMBL" id="KRM00750.1"/>
    </source>
</evidence>
<protein>
    <recommendedName>
        <fullName evidence="5">Alanine racemase</fullName>
        <ecNumber evidence="5">5.1.1.1</ecNumber>
    </recommendedName>
</protein>
<name>A0A0R1V578_9LACO</name>
<dbReference type="PANTHER" id="PTHR30511:SF0">
    <property type="entry name" value="ALANINE RACEMASE, CATABOLIC-RELATED"/>
    <property type="match status" value="1"/>
</dbReference>
<dbReference type="GO" id="GO:0009252">
    <property type="term" value="P:peptidoglycan biosynthetic process"/>
    <property type="evidence" value="ECO:0007669"/>
    <property type="project" value="TreeGrafter"/>
</dbReference>
<keyword evidence="4 5" id="KW-0413">Isomerase</keyword>
<feature type="binding site" evidence="5 7">
    <location>
        <position position="315"/>
    </location>
    <ligand>
        <name>substrate</name>
    </ligand>
</feature>
<reference evidence="9 10" key="1">
    <citation type="journal article" date="2015" name="Genome Announc.">
        <title>Expanding the biotechnology potential of lactobacilli through comparative genomics of 213 strains and associated genera.</title>
        <authorList>
            <person name="Sun Z."/>
            <person name="Harris H.M."/>
            <person name="McCann A."/>
            <person name="Guo C."/>
            <person name="Argimon S."/>
            <person name="Zhang W."/>
            <person name="Yang X."/>
            <person name="Jeffery I.B."/>
            <person name="Cooney J.C."/>
            <person name="Kagawa T.F."/>
            <person name="Liu W."/>
            <person name="Song Y."/>
            <person name="Salvetti E."/>
            <person name="Wrobel A."/>
            <person name="Rasinkangas P."/>
            <person name="Parkhill J."/>
            <person name="Rea M.C."/>
            <person name="O'Sullivan O."/>
            <person name="Ritari J."/>
            <person name="Douillard F.P."/>
            <person name="Paul Ross R."/>
            <person name="Yang R."/>
            <person name="Briner A.E."/>
            <person name="Felis G.E."/>
            <person name="de Vos W.M."/>
            <person name="Barrangou R."/>
            <person name="Klaenhammer T.R."/>
            <person name="Caufield P.W."/>
            <person name="Cui Y."/>
            <person name="Zhang H."/>
            <person name="O'Toole P.W."/>
        </authorList>
    </citation>
    <scope>NUCLEOTIDE SEQUENCE [LARGE SCALE GENOMIC DNA]</scope>
    <source>
        <strain evidence="9 10">DSM 16045</strain>
    </source>
</reference>
<dbReference type="Proteomes" id="UP000051739">
    <property type="component" value="Unassembled WGS sequence"/>
</dbReference>
<dbReference type="Pfam" id="PF01168">
    <property type="entry name" value="Ala_racemase_N"/>
    <property type="match status" value="1"/>
</dbReference>
<evidence type="ECO:0000256" key="3">
    <source>
        <dbReference type="ARBA" id="ARBA00022898"/>
    </source>
</evidence>
<feature type="modified residue" description="N6-(pyridoxal phosphate)lysine" evidence="5 6">
    <location>
        <position position="40"/>
    </location>
</feature>
<dbReference type="AlphaFoldDB" id="A0A0R1V578"/>
<evidence type="ECO:0000256" key="4">
    <source>
        <dbReference type="ARBA" id="ARBA00023235"/>
    </source>
</evidence>
<dbReference type="InterPro" id="IPR001608">
    <property type="entry name" value="Ala_racemase_N"/>
</dbReference>
<accession>A0A0R1V578</accession>
<dbReference type="UniPathway" id="UPA00042">
    <property type="reaction ID" value="UER00497"/>
</dbReference>
<evidence type="ECO:0000256" key="2">
    <source>
        <dbReference type="ARBA" id="ARBA00001933"/>
    </source>
</evidence>
<comment type="catalytic activity">
    <reaction evidence="1 5">
        <text>L-alanine = D-alanine</text>
        <dbReference type="Rhea" id="RHEA:20249"/>
        <dbReference type="ChEBI" id="CHEBI:57416"/>
        <dbReference type="ChEBI" id="CHEBI:57972"/>
        <dbReference type="EC" id="5.1.1.1"/>
    </reaction>
</comment>
<evidence type="ECO:0000256" key="1">
    <source>
        <dbReference type="ARBA" id="ARBA00000316"/>
    </source>
</evidence>
<dbReference type="InterPro" id="IPR011079">
    <property type="entry name" value="Ala_racemase_C"/>
</dbReference>
<dbReference type="NCBIfam" id="TIGR00492">
    <property type="entry name" value="alr"/>
    <property type="match status" value="1"/>
</dbReference>
<dbReference type="PANTHER" id="PTHR30511">
    <property type="entry name" value="ALANINE RACEMASE"/>
    <property type="match status" value="1"/>
</dbReference>
<organism evidence="9 10">
    <name type="scientific">Limosilactobacillus gastricus DSM 16045</name>
    <dbReference type="NCBI Taxonomy" id="1423749"/>
    <lineage>
        <taxon>Bacteria</taxon>
        <taxon>Bacillati</taxon>
        <taxon>Bacillota</taxon>
        <taxon>Bacilli</taxon>
        <taxon>Lactobacillales</taxon>
        <taxon>Lactobacillaceae</taxon>
        <taxon>Limosilactobacillus</taxon>
    </lineage>
</organism>
<dbReference type="FunFam" id="3.20.20.10:FF:000002">
    <property type="entry name" value="Alanine racemase"/>
    <property type="match status" value="1"/>
</dbReference>
<dbReference type="PROSITE" id="PS00395">
    <property type="entry name" value="ALANINE_RACEMASE"/>
    <property type="match status" value="1"/>
</dbReference>
<dbReference type="SUPFAM" id="SSF51419">
    <property type="entry name" value="PLP-binding barrel"/>
    <property type="match status" value="1"/>
</dbReference>
<evidence type="ECO:0000256" key="5">
    <source>
        <dbReference type="HAMAP-Rule" id="MF_01201"/>
    </source>
</evidence>
<comment type="caution">
    <text evidence="9">The sequence shown here is derived from an EMBL/GenBank/DDBJ whole genome shotgun (WGS) entry which is preliminary data.</text>
</comment>
<evidence type="ECO:0000313" key="10">
    <source>
        <dbReference type="Proteomes" id="UP000051739"/>
    </source>
</evidence>
<evidence type="ECO:0000256" key="6">
    <source>
        <dbReference type="PIRSR" id="PIRSR600821-50"/>
    </source>
</evidence>
<gene>
    <name evidence="9" type="ORF">FC60_GL001032</name>
</gene>
<dbReference type="RefSeq" id="WP_056937911.1">
    <property type="nucleotide sequence ID" value="NZ_AZFN01000027.1"/>
</dbReference>
<dbReference type="Gene3D" id="3.20.20.10">
    <property type="entry name" value="Alanine racemase"/>
    <property type="match status" value="1"/>
</dbReference>
<feature type="domain" description="Alanine racemase C-terminal" evidence="8">
    <location>
        <begin position="247"/>
        <end position="372"/>
    </location>
</feature>
<dbReference type="HAMAP" id="MF_01201">
    <property type="entry name" value="Ala_racemase"/>
    <property type="match status" value="1"/>
</dbReference>